<comment type="caution">
    <text evidence="2">The sequence shown here is derived from an EMBL/GenBank/DDBJ whole genome shotgun (WGS) entry which is preliminary data.</text>
</comment>
<reference evidence="2 3" key="1">
    <citation type="submission" date="2024-04" db="EMBL/GenBank/DDBJ databases">
        <title>Phyllosticta paracitricarpa is synonymous to the EU quarantine fungus P. citricarpa based on phylogenomic analyses.</title>
        <authorList>
            <consortium name="Lawrence Berkeley National Laboratory"/>
            <person name="Van Ingen-Buijs V.A."/>
            <person name="Van Westerhoven A.C."/>
            <person name="Haridas S."/>
            <person name="Skiadas P."/>
            <person name="Martin F."/>
            <person name="Groenewald J.Z."/>
            <person name="Crous P.W."/>
            <person name="Seidl M.F."/>
        </authorList>
    </citation>
    <scope>NUCLEOTIDE SEQUENCE [LARGE SCALE GENOMIC DNA]</scope>
    <source>
        <strain evidence="2 3">CBS 123371</strain>
    </source>
</reference>
<feature type="signal peptide" evidence="1">
    <location>
        <begin position="1"/>
        <end position="19"/>
    </location>
</feature>
<proteinExistence type="predicted"/>
<evidence type="ECO:0008006" key="4">
    <source>
        <dbReference type="Google" id="ProtNLM"/>
    </source>
</evidence>
<accession>A0ABR1KV97</accession>
<name>A0ABR1KV97_9PEZI</name>
<evidence type="ECO:0000256" key="1">
    <source>
        <dbReference type="SAM" id="SignalP"/>
    </source>
</evidence>
<protein>
    <recommendedName>
        <fullName evidence="4">Secreted protein</fullName>
    </recommendedName>
</protein>
<dbReference type="EMBL" id="JBBPHU010000002">
    <property type="protein sequence ID" value="KAK7521729.1"/>
    <property type="molecule type" value="Genomic_DNA"/>
</dbReference>
<keyword evidence="3" id="KW-1185">Reference proteome</keyword>
<sequence length="117" mass="14392">MFSQFFLSSFLFPIRFLFAVSIMLEQSVWLQERDLFHPWKRFRFLDALQECSAAFSKTFSKKHIIHILLFQHLKSVGHDDSFSNQLFVRQIWLWSTQVRDFWRRRLSKFDENRRPCI</sequence>
<evidence type="ECO:0000313" key="2">
    <source>
        <dbReference type="EMBL" id="KAK7521729.1"/>
    </source>
</evidence>
<evidence type="ECO:0000313" key="3">
    <source>
        <dbReference type="Proteomes" id="UP001363622"/>
    </source>
</evidence>
<dbReference type="Proteomes" id="UP001363622">
    <property type="component" value="Unassembled WGS sequence"/>
</dbReference>
<feature type="chain" id="PRO_5046031657" description="Secreted protein" evidence="1">
    <location>
        <begin position="20"/>
        <end position="117"/>
    </location>
</feature>
<organism evidence="2 3">
    <name type="scientific">Phyllosticta citriasiana</name>
    <dbReference type="NCBI Taxonomy" id="595635"/>
    <lineage>
        <taxon>Eukaryota</taxon>
        <taxon>Fungi</taxon>
        <taxon>Dikarya</taxon>
        <taxon>Ascomycota</taxon>
        <taxon>Pezizomycotina</taxon>
        <taxon>Dothideomycetes</taxon>
        <taxon>Dothideomycetes incertae sedis</taxon>
        <taxon>Botryosphaeriales</taxon>
        <taxon>Phyllostictaceae</taxon>
        <taxon>Phyllosticta</taxon>
    </lineage>
</organism>
<gene>
    <name evidence="2" type="ORF">IWZ03DRAFT_100405</name>
</gene>
<keyword evidence="1" id="KW-0732">Signal</keyword>